<organism evidence="2 3">
    <name type="scientific">Austropuccinia psidii MF-1</name>
    <dbReference type="NCBI Taxonomy" id="1389203"/>
    <lineage>
        <taxon>Eukaryota</taxon>
        <taxon>Fungi</taxon>
        <taxon>Dikarya</taxon>
        <taxon>Basidiomycota</taxon>
        <taxon>Pucciniomycotina</taxon>
        <taxon>Pucciniomycetes</taxon>
        <taxon>Pucciniales</taxon>
        <taxon>Sphaerophragmiaceae</taxon>
        <taxon>Austropuccinia</taxon>
    </lineage>
</organism>
<dbReference type="AlphaFoldDB" id="A0A9Q3CSW6"/>
<evidence type="ECO:0000256" key="1">
    <source>
        <dbReference type="SAM" id="MobiDB-lite"/>
    </source>
</evidence>
<evidence type="ECO:0000313" key="3">
    <source>
        <dbReference type="Proteomes" id="UP000765509"/>
    </source>
</evidence>
<comment type="caution">
    <text evidence="2">The sequence shown here is derived from an EMBL/GenBank/DDBJ whole genome shotgun (WGS) entry which is preliminary data.</text>
</comment>
<feature type="region of interest" description="Disordered" evidence="1">
    <location>
        <begin position="25"/>
        <end position="50"/>
    </location>
</feature>
<dbReference type="Proteomes" id="UP000765509">
    <property type="component" value="Unassembled WGS sequence"/>
</dbReference>
<proteinExistence type="predicted"/>
<reference evidence="2" key="1">
    <citation type="submission" date="2021-03" db="EMBL/GenBank/DDBJ databases">
        <title>Draft genome sequence of rust myrtle Austropuccinia psidii MF-1, a brazilian biotype.</title>
        <authorList>
            <person name="Quecine M.C."/>
            <person name="Pachon D.M.R."/>
            <person name="Bonatelli M.L."/>
            <person name="Correr F.H."/>
            <person name="Franceschini L.M."/>
            <person name="Leite T.F."/>
            <person name="Margarido G.R.A."/>
            <person name="Almeida C.A."/>
            <person name="Ferrarezi J.A."/>
            <person name="Labate C.A."/>
        </authorList>
    </citation>
    <scope>NUCLEOTIDE SEQUENCE</scope>
    <source>
        <strain evidence="2">MF-1</strain>
    </source>
</reference>
<dbReference type="EMBL" id="AVOT02010397">
    <property type="protein sequence ID" value="MBW0490069.1"/>
    <property type="molecule type" value="Genomic_DNA"/>
</dbReference>
<sequence length="74" mass="8277">MLVQHSPPARQTGSQARARAVLTSMPRAPLDGSPAVPKLSTHLDRGQNVEGRKRAKKIKFFFRSSWQFSSTLKE</sequence>
<feature type="compositionally biased region" description="Basic and acidic residues" evidence="1">
    <location>
        <begin position="41"/>
        <end position="50"/>
    </location>
</feature>
<name>A0A9Q3CSW6_9BASI</name>
<evidence type="ECO:0000313" key="2">
    <source>
        <dbReference type="EMBL" id="MBW0490069.1"/>
    </source>
</evidence>
<accession>A0A9Q3CSW6</accession>
<gene>
    <name evidence="2" type="ORF">O181_029784</name>
</gene>
<protein>
    <submittedName>
        <fullName evidence="2">Uncharacterized protein</fullName>
    </submittedName>
</protein>
<keyword evidence="3" id="KW-1185">Reference proteome</keyword>